<organism evidence="2 3">
    <name type="scientific">Clohesyomyces aquaticus</name>
    <dbReference type="NCBI Taxonomy" id="1231657"/>
    <lineage>
        <taxon>Eukaryota</taxon>
        <taxon>Fungi</taxon>
        <taxon>Dikarya</taxon>
        <taxon>Ascomycota</taxon>
        <taxon>Pezizomycotina</taxon>
        <taxon>Dothideomycetes</taxon>
        <taxon>Pleosporomycetidae</taxon>
        <taxon>Pleosporales</taxon>
        <taxon>Lindgomycetaceae</taxon>
        <taxon>Clohesyomyces</taxon>
    </lineage>
</organism>
<gene>
    <name evidence="2" type="ORF">BCR34DRAFT_664633</name>
</gene>
<keyword evidence="3" id="KW-1185">Reference proteome</keyword>
<feature type="compositionally biased region" description="Basic and acidic residues" evidence="1">
    <location>
        <begin position="204"/>
        <end position="213"/>
    </location>
</feature>
<dbReference type="OrthoDB" id="3798694at2759"/>
<accession>A0A1Y1ZLD2</accession>
<feature type="compositionally biased region" description="Low complexity" evidence="1">
    <location>
        <begin position="185"/>
        <end position="198"/>
    </location>
</feature>
<comment type="caution">
    <text evidence="2">The sequence shown here is derived from an EMBL/GenBank/DDBJ whole genome shotgun (WGS) entry which is preliminary data.</text>
</comment>
<feature type="compositionally biased region" description="Pro residues" evidence="1">
    <location>
        <begin position="29"/>
        <end position="42"/>
    </location>
</feature>
<feature type="region of interest" description="Disordered" evidence="1">
    <location>
        <begin position="169"/>
        <end position="224"/>
    </location>
</feature>
<evidence type="ECO:0000313" key="2">
    <source>
        <dbReference type="EMBL" id="ORY11060.1"/>
    </source>
</evidence>
<dbReference type="AlphaFoldDB" id="A0A1Y1ZLD2"/>
<dbReference type="Proteomes" id="UP000193144">
    <property type="component" value="Unassembled WGS sequence"/>
</dbReference>
<feature type="compositionally biased region" description="Low complexity" evidence="1">
    <location>
        <begin position="43"/>
        <end position="141"/>
    </location>
</feature>
<proteinExistence type="predicted"/>
<name>A0A1Y1ZLD2_9PLEO</name>
<feature type="compositionally biased region" description="Polar residues" evidence="1">
    <location>
        <begin position="337"/>
        <end position="346"/>
    </location>
</feature>
<feature type="region of interest" description="Disordered" evidence="1">
    <location>
        <begin position="325"/>
        <end position="346"/>
    </location>
</feature>
<feature type="region of interest" description="Disordered" evidence="1">
    <location>
        <begin position="279"/>
        <end position="298"/>
    </location>
</feature>
<sequence length="482" mass="50428">MPTYHRRRPAPLILDIRQATTTSIESPDSPSPTGGPPSPDSPDLPSATTSSFPPSTTAAPAPSTAISASELQASSTPPSLSSTLITSQTPSSPTSSTSLAEPGRASSTPSPTPSTPVQASSTAVQSSAQVSSAPRVNVSSSSQAIEVTFSSGAIDVTSSVLATISSTAAPDARSSRIKATPPSPTTTVTSILSTPSSTALPDNDDNKGNEPPRKATQQSKSTMSKGAEAALITIAVLGKSHYLQLPQYNSNVSSSGALALVIALVVFLKRRRRRHESALRHAEDAFDPSNTGSLQHPEGVHHADIHTTSSGTGSHMTQSTMTSSALFAGDPDHRPETISTDPSRSRFQAIPAYAPSVASTIQTPMPSANPFADPPRNKAYDVLRGRPRSTTLTDPNRGSWVKNPFKDPVSERFDPFGELQERARNERVRYIEELRMEQEQLEKDRVAMSGGGLDGRKGSGVTVEGLGVLDRAGGGGGYRGVS</sequence>
<feature type="region of interest" description="Disordered" evidence="1">
    <location>
        <begin position="1"/>
        <end position="141"/>
    </location>
</feature>
<feature type="compositionally biased region" description="Polar residues" evidence="1">
    <location>
        <begin position="215"/>
        <end position="224"/>
    </location>
</feature>
<reference evidence="2 3" key="1">
    <citation type="submission" date="2016-07" db="EMBL/GenBank/DDBJ databases">
        <title>Pervasive Adenine N6-methylation of Active Genes in Fungi.</title>
        <authorList>
            <consortium name="DOE Joint Genome Institute"/>
            <person name="Mondo S.J."/>
            <person name="Dannebaum R.O."/>
            <person name="Kuo R.C."/>
            <person name="Labutti K."/>
            <person name="Haridas S."/>
            <person name="Kuo A."/>
            <person name="Salamov A."/>
            <person name="Ahrendt S.R."/>
            <person name="Lipzen A."/>
            <person name="Sullivan W."/>
            <person name="Andreopoulos W.B."/>
            <person name="Clum A."/>
            <person name="Lindquist E."/>
            <person name="Daum C."/>
            <person name="Ramamoorthy G.K."/>
            <person name="Gryganskyi A."/>
            <person name="Culley D."/>
            <person name="Magnuson J.K."/>
            <person name="James T.Y."/>
            <person name="O'Malley M.A."/>
            <person name="Stajich J.E."/>
            <person name="Spatafora J.W."/>
            <person name="Visel A."/>
            <person name="Grigoriev I.V."/>
        </authorList>
    </citation>
    <scope>NUCLEOTIDE SEQUENCE [LARGE SCALE GENOMIC DNA]</scope>
    <source>
        <strain evidence="2 3">CBS 115471</strain>
    </source>
</reference>
<evidence type="ECO:0000313" key="3">
    <source>
        <dbReference type="Proteomes" id="UP000193144"/>
    </source>
</evidence>
<protein>
    <submittedName>
        <fullName evidence="2">Uncharacterized protein</fullName>
    </submittedName>
</protein>
<dbReference type="EMBL" id="MCFA01000065">
    <property type="protein sequence ID" value="ORY11060.1"/>
    <property type="molecule type" value="Genomic_DNA"/>
</dbReference>
<evidence type="ECO:0000256" key="1">
    <source>
        <dbReference type="SAM" id="MobiDB-lite"/>
    </source>
</evidence>